<dbReference type="EMBL" id="JANBPY010001428">
    <property type="protein sequence ID" value="KAJ1960079.1"/>
    <property type="molecule type" value="Genomic_DNA"/>
</dbReference>
<dbReference type="GO" id="GO:0019781">
    <property type="term" value="F:NEDD8 activating enzyme activity"/>
    <property type="evidence" value="ECO:0007669"/>
    <property type="project" value="UniProtKB-UniRule"/>
</dbReference>
<dbReference type="AlphaFoldDB" id="A0A9W8E5H1"/>
<evidence type="ECO:0000256" key="1">
    <source>
        <dbReference type="ARBA" id="ARBA00005032"/>
    </source>
</evidence>
<sequence length="512" mass="58197">MDSAQRYDRQLRLWGDYGQRCLQKSHICVLGSSAVATELLKNLVLPGIGRFTIIDNEIVSEGDLGTNFFVTHSDLGKSRAKVTTQNLLEMNDQVQGDGLYQDWSTLLNESPDFFAKFNLVALTQCTNSKLTSQLAALCWQLRIPLVITYVAGFLGHIRVQVAEHTVTETHTTNTLDLRLDCPFPAMKELFSKFNLDCEDPIEHGNIPFVVILYHILEQWKRNNPQKTILSFSDKREIRAMVRQARHNSQEENFQEAEEYVVRALNPTVLPANVLALFDHPTCRSQLTEASNTFWILIRALADFVNKEGQGRLPVSGQVPDMKTDTNSYVSIQRVYHEQAERDYQCVRSRVHDWLKQLGRSLADISDDEIRRLCKHAAESRLQRGSEWSKELNRLPRSTSNGELGSNLLWYLAYHAFYNQIQITSNSSALEGYIQPWQKEGGTHAGPTGLICHLQTRLDYLMKHSKSELHNTAAMVGGMVAQEIVKLVTHQYLPLLNTCIVNNIEATTSSFSW</sequence>
<comment type="pathway">
    <text evidence="1 5">Protein modification; protein neddylation.</text>
</comment>
<comment type="function">
    <text evidence="5">Regulatory subunit of the dimeric UBA3-ULA1 E1 enzyme.</text>
</comment>
<proteinExistence type="inferred from homology"/>
<keyword evidence="8" id="KW-1185">Reference proteome</keyword>
<dbReference type="PANTHER" id="PTHR10953:SF29">
    <property type="entry name" value="NEDD8-ACTIVATING ENZYME E1 REGULATORY SUBUNIT"/>
    <property type="match status" value="1"/>
</dbReference>
<keyword evidence="4 5" id="KW-0833">Ubl conjugation pathway</keyword>
<evidence type="ECO:0000256" key="3">
    <source>
        <dbReference type="ARBA" id="ARBA00015407"/>
    </source>
</evidence>
<dbReference type="OrthoDB" id="1708823at2759"/>
<dbReference type="InterPro" id="IPR000594">
    <property type="entry name" value="ThiF_NAD_FAD-bd"/>
</dbReference>
<dbReference type="InterPro" id="IPR045886">
    <property type="entry name" value="ThiF/MoeB/HesA"/>
</dbReference>
<evidence type="ECO:0000259" key="6">
    <source>
        <dbReference type="Pfam" id="PF00899"/>
    </source>
</evidence>
<evidence type="ECO:0000256" key="2">
    <source>
        <dbReference type="ARBA" id="ARBA00006868"/>
    </source>
</evidence>
<dbReference type="GO" id="GO:0045116">
    <property type="term" value="P:protein neddylation"/>
    <property type="evidence" value="ECO:0007669"/>
    <property type="project" value="UniProtKB-UniRule"/>
</dbReference>
<dbReference type="InterPro" id="IPR030667">
    <property type="entry name" value="APP-BP1"/>
</dbReference>
<dbReference type="Gene3D" id="3.40.50.720">
    <property type="entry name" value="NAD(P)-binding Rossmann-like Domain"/>
    <property type="match status" value="2"/>
</dbReference>
<name>A0A9W8E5H1_9FUNG</name>
<dbReference type="PANTHER" id="PTHR10953">
    <property type="entry name" value="UBIQUITIN-ACTIVATING ENZYME E1"/>
    <property type="match status" value="1"/>
</dbReference>
<evidence type="ECO:0000313" key="8">
    <source>
        <dbReference type="Proteomes" id="UP001150925"/>
    </source>
</evidence>
<reference evidence="7" key="1">
    <citation type="submission" date="2022-07" db="EMBL/GenBank/DDBJ databases">
        <title>Phylogenomic reconstructions and comparative analyses of Kickxellomycotina fungi.</title>
        <authorList>
            <person name="Reynolds N.K."/>
            <person name="Stajich J.E."/>
            <person name="Barry K."/>
            <person name="Grigoriev I.V."/>
            <person name="Crous P."/>
            <person name="Smith M.E."/>
        </authorList>
    </citation>
    <scope>NUCLEOTIDE SEQUENCE</scope>
    <source>
        <strain evidence="7">RSA 1196</strain>
    </source>
</reference>
<comment type="similarity">
    <text evidence="2 5">Belongs to the ubiquitin-activating E1 family. ULA1 subfamily.</text>
</comment>
<dbReference type="SUPFAM" id="SSF69572">
    <property type="entry name" value="Activating enzymes of the ubiquitin-like proteins"/>
    <property type="match status" value="1"/>
</dbReference>
<dbReference type="PIRSF" id="PIRSF039099">
    <property type="entry name" value="APP-BP1"/>
    <property type="match status" value="1"/>
</dbReference>
<evidence type="ECO:0000256" key="4">
    <source>
        <dbReference type="ARBA" id="ARBA00022786"/>
    </source>
</evidence>
<dbReference type="FunFam" id="3.40.50.720:FF:000475">
    <property type="entry name" value="NEDD8-activating enzyme E1 regulatory subunit"/>
    <property type="match status" value="1"/>
</dbReference>
<dbReference type="Pfam" id="PF00899">
    <property type="entry name" value="ThiF"/>
    <property type="match status" value="1"/>
</dbReference>
<evidence type="ECO:0000256" key="5">
    <source>
        <dbReference type="PIRNR" id="PIRNR039099"/>
    </source>
</evidence>
<evidence type="ECO:0000313" key="7">
    <source>
        <dbReference type="EMBL" id="KAJ1960079.1"/>
    </source>
</evidence>
<comment type="caution">
    <text evidence="7">The sequence shown here is derived from an EMBL/GenBank/DDBJ whole genome shotgun (WGS) entry which is preliminary data.</text>
</comment>
<accession>A0A9W8E5H1</accession>
<protein>
    <recommendedName>
        <fullName evidence="3 5">NEDD8-activating enzyme E1 regulatory subunit</fullName>
    </recommendedName>
</protein>
<dbReference type="Proteomes" id="UP001150925">
    <property type="component" value="Unassembled WGS sequence"/>
</dbReference>
<gene>
    <name evidence="7" type="ORF">IWQ62_004366</name>
</gene>
<feature type="domain" description="THIF-type NAD/FAD binding fold" evidence="6">
    <location>
        <begin position="7"/>
        <end position="497"/>
    </location>
</feature>
<organism evidence="7 8">
    <name type="scientific">Dispira parvispora</name>
    <dbReference type="NCBI Taxonomy" id="1520584"/>
    <lineage>
        <taxon>Eukaryota</taxon>
        <taxon>Fungi</taxon>
        <taxon>Fungi incertae sedis</taxon>
        <taxon>Zoopagomycota</taxon>
        <taxon>Kickxellomycotina</taxon>
        <taxon>Dimargaritomycetes</taxon>
        <taxon>Dimargaritales</taxon>
        <taxon>Dimargaritaceae</taxon>
        <taxon>Dispira</taxon>
    </lineage>
</organism>
<dbReference type="GO" id="GO:0005737">
    <property type="term" value="C:cytoplasm"/>
    <property type="evidence" value="ECO:0007669"/>
    <property type="project" value="TreeGrafter"/>
</dbReference>
<dbReference type="InterPro" id="IPR035985">
    <property type="entry name" value="Ubiquitin-activating_enz"/>
</dbReference>